<evidence type="ECO:0000313" key="1">
    <source>
        <dbReference type="EMBL" id="GBN57479.1"/>
    </source>
</evidence>
<reference evidence="1 2" key="1">
    <citation type="journal article" date="2019" name="Sci. Rep.">
        <title>Orb-weaving spider Araneus ventricosus genome elucidates the spidroin gene catalogue.</title>
        <authorList>
            <person name="Kono N."/>
            <person name="Nakamura H."/>
            <person name="Ohtoshi R."/>
            <person name="Moran D.A.P."/>
            <person name="Shinohara A."/>
            <person name="Yoshida Y."/>
            <person name="Fujiwara M."/>
            <person name="Mori M."/>
            <person name="Tomita M."/>
            <person name="Arakawa K."/>
        </authorList>
    </citation>
    <scope>NUCLEOTIDE SEQUENCE [LARGE SCALE GENOMIC DNA]</scope>
</reference>
<dbReference type="Proteomes" id="UP000499080">
    <property type="component" value="Unassembled WGS sequence"/>
</dbReference>
<gene>
    <name evidence="1" type="ORF">AVEN_146861_1</name>
</gene>
<dbReference type="EMBL" id="BGPR01012744">
    <property type="protein sequence ID" value="GBN57479.1"/>
    <property type="molecule type" value="Genomic_DNA"/>
</dbReference>
<accession>A0A4Y2Q1U5</accession>
<name>A0A4Y2Q1U5_ARAVE</name>
<organism evidence="1 2">
    <name type="scientific">Araneus ventricosus</name>
    <name type="common">Orbweaver spider</name>
    <name type="synonym">Epeira ventricosa</name>
    <dbReference type="NCBI Taxonomy" id="182803"/>
    <lineage>
        <taxon>Eukaryota</taxon>
        <taxon>Metazoa</taxon>
        <taxon>Ecdysozoa</taxon>
        <taxon>Arthropoda</taxon>
        <taxon>Chelicerata</taxon>
        <taxon>Arachnida</taxon>
        <taxon>Araneae</taxon>
        <taxon>Araneomorphae</taxon>
        <taxon>Entelegynae</taxon>
        <taxon>Araneoidea</taxon>
        <taxon>Araneidae</taxon>
        <taxon>Araneus</taxon>
    </lineage>
</organism>
<evidence type="ECO:0000313" key="2">
    <source>
        <dbReference type="Proteomes" id="UP000499080"/>
    </source>
</evidence>
<dbReference type="AlphaFoldDB" id="A0A4Y2Q1U5"/>
<evidence type="ECO:0008006" key="3">
    <source>
        <dbReference type="Google" id="ProtNLM"/>
    </source>
</evidence>
<keyword evidence="2" id="KW-1185">Reference proteome</keyword>
<comment type="caution">
    <text evidence="1">The sequence shown here is derived from an EMBL/GenBank/DDBJ whole genome shotgun (WGS) entry which is preliminary data.</text>
</comment>
<sequence>MKHNDVARSNGSWDLNSFSYSSRCYFSWERRVPKHKETSPPCRSIPVNDKRLAAATENRALKLTVKYPALGTAHATTTPFTTQPCSFFKGKSSLNSFLKIGNVPLRSSKSAAARDSRRKSQKGYCAAEGTLWLHESKSIVTVRRRFRLEYRNGRSPSKNSNKRRYEQFKRTGNVHERKGAGRPSGSDEVVELVREHWSSYLETDNLETLGESVFALLQLICFRGNREVPSAAQ</sequence>
<protein>
    <recommendedName>
        <fullName evidence="3">DUF4817 domain-containing protein</fullName>
    </recommendedName>
</protein>
<proteinExistence type="predicted"/>
<dbReference type="OrthoDB" id="9979538at2759"/>